<dbReference type="EMBL" id="PTJD01000013">
    <property type="protein sequence ID" value="PPK92678.1"/>
    <property type="molecule type" value="Genomic_DNA"/>
</dbReference>
<dbReference type="AlphaFoldDB" id="A0A2S6IEN1"/>
<reference evidence="2 3" key="1">
    <citation type="submission" date="2018-02" db="EMBL/GenBank/DDBJ databases">
        <title>Genomic Encyclopedia of Archaeal and Bacterial Type Strains, Phase II (KMG-II): from individual species to whole genera.</title>
        <authorList>
            <person name="Goeker M."/>
        </authorList>
    </citation>
    <scope>NUCLEOTIDE SEQUENCE [LARGE SCALE GENOMIC DNA]</scope>
    <source>
        <strain evidence="2 3">DSM 22857</strain>
    </source>
</reference>
<feature type="transmembrane region" description="Helical" evidence="1">
    <location>
        <begin position="36"/>
        <end position="56"/>
    </location>
</feature>
<keyword evidence="1" id="KW-1133">Transmembrane helix</keyword>
<evidence type="ECO:0000313" key="3">
    <source>
        <dbReference type="Proteomes" id="UP000239485"/>
    </source>
</evidence>
<evidence type="ECO:0000256" key="1">
    <source>
        <dbReference type="SAM" id="Phobius"/>
    </source>
</evidence>
<protein>
    <submittedName>
        <fullName evidence="2">Uncharacterized protein</fullName>
    </submittedName>
</protein>
<feature type="transmembrane region" description="Helical" evidence="1">
    <location>
        <begin position="12"/>
        <end position="30"/>
    </location>
</feature>
<keyword evidence="1" id="KW-0472">Membrane</keyword>
<proteinExistence type="predicted"/>
<sequence length="76" mass="7415">MPSSTKPSTPSRVSPLAFLPLAVASLVLLLRPESTLGSVLVLVALAGAGVAAGWSVGVQRRHARAAAAASAPGTGA</sequence>
<name>A0A2S6IEN1_9ACTN</name>
<gene>
    <name evidence="2" type="ORF">CLV92_113107</name>
</gene>
<accession>A0A2S6IEN1</accession>
<dbReference type="Proteomes" id="UP000239485">
    <property type="component" value="Unassembled WGS sequence"/>
</dbReference>
<keyword evidence="3" id="KW-1185">Reference proteome</keyword>
<dbReference type="RefSeq" id="WP_146099601.1">
    <property type="nucleotide sequence ID" value="NZ_PTJD01000013.1"/>
</dbReference>
<evidence type="ECO:0000313" key="2">
    <source>
        <dbReference type="EMBL" id="PPK92678.1"/>
    </source>
</evidence>
<organism evidence="2 3">
    <name type="scientific">Kineococcus xinjiangensis</name>
    <dbReference type="NCBI Taxonomy" id="512762"/>
    <lineage>
        <taxon>Bacteria</taxon>
        <taxon>Bacillati</taxon>
        <taxon>Actinomycetota</taxon>
        <taxon>Actinomycetes</taxon>
        <taxon>Kineosporiales</taxon>
        <taxon>Kineosporiaceae</taxon>
        <taxon>Kineococcus</taxon>
    </lineage>
</organism>
<comment type="caution">
    <text evidence="2">The sequence shown here is derived from an EMBL/GenBank/DDBJ whole genome shotgun (WGS) entry which is preliminary data.</text>
</comment>
<keyword evidence="1" id="KW-0812">Transmembrane</keyword>